<dbReference type="PANTHER" id="PTHR34301:SF8">
    <property type="entry name" value="ATPASE DOMAIN-CONTAINING PROTEIN"/>
    <property type="match status" value="1"/>
</dbReference>
<dbReference type="SUPFAM" id="SSF52540">
    <property type="entry name" value="P-loop containing nucleoside triphosphate hydrolases"/>
    <property type="match status" value="1"/>
</dbReference>
<reference evidence="2 3" key="1">
    <citation type="submission" date="2023-09" db="EMBL/GenBank/DDBJ databases">
        <authorList>
            <person name="Rey-Velasco X."/>
        </authorList>
    </citation>
    <scope>NUCLEOTIDE SEQUENCE [LARGE SCALE GENOMIC DNA]</scope>
    <source>
        <strain evidence="2 3">F394</strain>
    </source>
</reference>
<evidence type="ECO:0000313" key="2">
    <source>
        <dbReference type="EMBL" id="MDT0631396.1"/>
    </source>
</evidence>
<name>A0ABU3BQ22_9BACT</name>
<dbReference type="Proteomes" id="UP001267426">
    <property type="component" value="Unassembled WGS sequence"/>
</dbReference>
<accession>A0ABU3BQ22</accession>
<evidence type="ECO:0000313" key="3">
    <source>
        <dbReference type="Proteomes" id="UP001267426"/>
    </source>
</evidence>
<comment type="caution">
    <text evidence="2">The sequence shown here is derived from an EMBL/GenBank/DDBJ whole genome shotgun (WGS) entry which is preliminary data.</text>
</comment>
<evidence type="ECO:0000259" key="1">
    <source>
        <dbReference type="Pfam" id="PF13191"/>
    </source>
</evidence>
<dbReference type="Gene3D" id="3.40.50.300">
    <property type="entry name" value="P-loop containing nucleotide triphosphate hydrolases"/>
    <property type="match status" value="1"/>
</dbReference>
<dbReference type="Pfam" id="PF13191">
    <property type="entry name" value="AAA_16"/>
    <property type="match status" value="1"/>
</dbReference>
<dbReference type="RefSeq" id="WP_311662739.1">
    <property type="nucleotide sequence ID" value="NZ_JAVRHT010000012.1"/>
</dbReference>
<protein>
    <submittedName>
        <fullName evidence="2">AAA family ATPase</fullName>
    </submittedName>
</protein>
<gene>
    <name evidence="2" type="ORF">RM540_06495</name>
</gene>
<proteinExistence type="predicted"/>
<dbReference type="InterPro" id="IPR027417">
    <property type="entry name" value="P-loop_NTPase"/>
</dbReference>
<organism evidence="2 3">
    <name type="scientific">Rubrivirga litoralis</name>
    <dbReference type="NCBI Taxonomy" id="3075598"/>
    <lineage>
        <taxon>Bacteria</taxon>
        <taxon>Pseudomonadati</taxon>
        <taxon>Rhodothermota</taxon>
        <taxon>Rhodothermia</taxon>
        <taxon>Rhodothermales</taxon>
        <taxon>Rubricoccaceae</taxon>
        <taxon>Rubrivirga</taxon>
    </lineage>
</organism>
<dbReference type="InterPro" id="IPR041664">
    <property type="entry name" value="AAA_16"/>
</dbReference>
<keyword evidence="3" id="KW-1185">Reference proteome</keyword>
<dbReference type="EMBL" id="JAVRHT010000012">
    <property type="protein sequence ID" value="MDT0631396.1"/>
    <property type="molecule type" value="Genomic_DNA"/>
</dbReference>
<feature type="domain" description="Orc1-like AAA ATPase" evidence="1">
    <location>
        <begin position="19"/>
        <end position="165"/>
    </location>
</feature>
<dbReference type="PANTHER" id="PTHR34301">
    <property type="entry name" value="DNA-BINDING PROTEIN-RELATED"/>
    <property type="match status" value="1"/>
</dbReference>
<sequence>MTNPFEFGRELSDTEIVDRTDEVDLVVRALRGRERLFLIGPRRFGKTSILRAATERAEAAGAIVLRYNAEAYPSLTALAERIVADAAKRLTGPVQKAGKKIQEAFGTLRPQLTYSPLADTFSASLTAAASASEPALIADALSGLDALAATAGKPVAVVIDEFQRVVEDGGIKAEGEVRAAVQAHDHLGYVFAGSKTRMLAEMTGDESRPFYRLGARLFVGPVPRDDFRPALANGFRDAGLTISDEAVEAILDLAEDVPYNVQRLAHESWAEALAEGELVAPERVQATLDRLVSRDDPFYTQTWNGLSRTQKQALLAVAREGGTGLYAGDLLRAYNLASPSTMQTAIGALVKAGVAREEEHQGGIRVRLEDPFFAAWLRLFVAVP</sequence>